<feature type="active site" description="Nucleophile" evidence="13">
    <location>
        <position position="79"/>
    </location>
</feature>
<dbReference type="NCBIfam" id="TIGR01855">
    <property type="entry name" value="IMP_synth_hisH"/>
    <property type="match status" value="1"/>
</dbReference>
<dbReference type="STRING" id="768671.ThimaDRAFT_3825"/>
<dbReference type="InterPro" id="IPR029062">
    <property type="entry name" value="Class_I_gatase-like"/>
</dbReference>
<dbReference type="Pfam" id="PF00117">
    <property type="entry name" value="GATase"/>
    <property type="match status" value="1"/>
</dbReference>
<dbReference type="Pfam" id="PF00977">
    <property type="entry name" value="His_biosynth"/>
    <property type="match status" value="1"/>
</dbReference>
<evidence type="ECO:0000256" key="2">
    <source>
        <dbReference type="ARBA" id="ARBA00009667"/>
    </source>
</evidence>
<comment type="subcellular location">
    <subcellularLocation>
        <location evidence="13">Cytoplasm</location>
    </subcellularLocation>
</comment>
<dbReference type="FunFam" id="3.20.20.70:FF:000094">
    <property type="entry name" value="Imidazole glycerol phosphate synthase hisHF"/>
    <property type="match status" value="1"/>
</dbReference>
<gene>
    <name evidence="13" type="primary">hisH</name>
    <name evidence="16" type="ORF">ThimaDRAFT_3825</name>
</gene>
<evidence type="ECO:0000256" key="4">
    <source>
        <dbReference type="ARBA" id="ARBA00022605"/>
    </source>
</evidence>
<dbReference type="PANTHER" id="PTHR21235">
    <property type="entry name" value="IMIDAZOLE GLYCEROL PHOSPHATE SYNTHASE SUBUNIT HISF/H IGP SYNTHASE SUBUNIT HISF/H"/>
    <property type="match status" value="1"/>
</dbReference>
<dbReference type="SUPFAM" id="SSF51366">
    <property type="entry name" value="Ribulose-phoshate binding barrel"/>
    <property type="match status" value="1"/>
</dbReference>
<evidence type="ECO:0000256" key="6">
    <source>
        <dbReference type="ARBA" id="ARBA00022962"/>
    </source>
</evidence>
<evidence type="ECO:0000256" key="9">
    <source>
        <dbReference type="ARBA" id="ARBA00023268"/>
    </source>
</evidence>
<evidence type="ECO:0000256" key="8">
    <source>
        <dbReference type="ARBA" id="ARBA00023239"/>
    </source>
</evidence>
<dbReference type="GO" id="GO:0000105">
    <property type="term" value="P:L-histidine biosynthetic process"/>
    <property type="evidence" value="ECO:0007669"/>
    <property type="project" value="UniProtKB-UniRule"/>
</dbReference>
<evidence type="ECO:0000313" key="16">
    <source>
        <dbReference type="EMBL" id="EGV16996.1"/>
    </source>
</evidence>
<evidence type="ECO:0000256" key="11">
    <source>
        <dbReference type="ARBA" id="ARBA00047838"/>
    </source>
</evidence>
<dbReference type="EMBL" id="AFWV01000013">
    <property type="protein sequence ID" value="EGV16996.1"/>
    <property type="molecule type" value="Genomic_DNA"/>
</dbReference>
<evidence type="ECO:0000256" key="12">
    <source>
        <dbReference type="ARBA" id="ARBA00049534"/>
    </source>
</evidence>
<evidence type="ECO:0000256" key="1">
    <source>
        <dbReference type="ARBA" id="ARBA00005091"/>
    </source>
</evidence>
<evidence type="ECO:0000256" key="14">
    <source>
        <dbReference type="RuleBase" id="RU003657"/>
    </source>
</evidence>
<reference evidence="16 17" key="1">
    <citation type="submission" date="2011-06" db="EMBL/GenBank/DDBJ databases">
        <title>The draft genome of Thiocapsa marina 5811.</title>
        <authorList>
            <consortium name="US DOE Joint Genome Institute (JGI-PGF)"/>
            <person name="Lucas S."/>
            <person name="Han J."/>
            <person name="Cheng J.-F."/>
            <person name="Goodwin L."/>
            <person name="Pitluck S."/>
            <person name="Peters L."/>
            <person name="Land M.L."/>
            <person name="Hauser L."/>
            <person name="Vogl K."/>
            <person name="Liu Z."/>
            <person name="Imhoff J."/>
            <person name="Thiel V."/>
            <person name="Frigaard N.-U."/>
            <person name="Bryant D."/>
            <person name="Woyke T.J."/>
        </authorList>
    </citation>
    <scope>NUCLEOTIDE SEQUENCE [LARGE SCALE GENOMIC DNA]</scope>
    <source>
        <strain evidence="16 17">5811</strain>
    </source>
</reference>
<organism evidence="16 17">
    <name type="scientific">Thiocapsa marina 5811</name>
    <dbReference type="NCBI Taxonomy" id="768671"/>
    <lineage>
        <taxon>Bacteria</taxon>
        <taxon>Pseudomonadati</taxon>
        <taxon>Pseudomonadota</taxon>
        <taxon>Gammaproteobacteria</taxon>
        <taxon>Chromatiales</taxon>
        <taxon>Chromatiaceae</taxon>
        <taxon>Thiocapsa</taxon>
    </lineage>
</organism>
<dbReference type="GO" id="GO:0004359">
    <property type="term" value="F:glutaminase activity"/>
    <property type="evidence" value="ECO:0007669"/>
    <property type="project" value="UniProtKB-EC"/>
</dbReference>
<comment type="similarity">
    <text evidence="2 14">Belongs to the HisA/HisF family.</text>
</comment>
<dbReference type="PANTHER" id="PTHR21235:SF2">
    <property type="entry name" value="IMIDAZOLE GLYCEROL PHOSPHATE SYNTHASE HISHF"/>
    <property type="match status" value="1"/>
</dbReference>
<dbReference type="PATRIC" id="fig|768671.3.peg.4035"/>
<keyword evidence="6 13" id="KW-0315">Glutamine amidotransferase</keyword>
<dbReference type="EC" id="4.3.2.10" evidence="13"/>
<dbReference type="InterPro" id="IPR013785">
    <property type="entry name" value="Aldolase_TIM"/>
</dbReference>
<evidence type="ECO:0000256" key="10">
    <source>
        <dbReference type="ARBA" id="ARBA00025475"/>
    </source>
</evidence>
<accession>F9UFX2</accession>
<dbReference type="CDD" id="cd04731">
    <property type="entry name" value="HisF"/>
    <property type="match status" value="1"/>
</dbReference>
<dbReference type="AlphaFoldDB" id="F9UFX2"/>
<dbReference type="Gene3D" id="3.40.50.880">
    <property type="match status" value="1"/>
</dbReference>
<dbReference type="InterPro" id="IPR014640">
    <property type="entry name" value="IGPS_HisHF"/>
</dbReference>
<dbReference type="InterPro" id="IPR004651">
    <property type="entry name" value="HisF"/>
</dbReference>
<dbReference type="CDD" id="cd01748">
    <property type="entry name" value="GATase1_IGP_Synthase"/>
    <property type="match status" value="1"/>
</dbReference>
<evidence type="ECO:0000256" key="13">
    <source>
        <dbReference type="HAMAP-Rule" id="MF_00278"/>
    </source>
</evidence>
<keyword evidence="17" id="KW-1185">Reference proteome</keyword>
<keyword evidence="8 13" id="KW-0456">Lyase</keyword>
<evidence type="ECO:0000313" key="17">
    <source>
        <dbReference type="Proteomes" id="UP000005459"/>
    </source>
</evidence>
<comment type="subunit">
    <text evidence="3 13">Heterodimer of HisH and HisF.</text>
</comment>
<dbReference type="HAMAP" id="MF_00278">
    <property type="entry name" value="HisH"/>
    <property type="match status" value="1"/>
</dbReference>
<feature type="active site" evidence="13">
    <location>
        <position position="183"/>
    </location>
</feature>
<dbReference type="eggNOG" id="COG0118">
    <property type="taxonomic scope" value="Bacteria"/>
</dbReference>
<dbReference type="InterPro" id="IPR006062">
    <property type="entry name" value="His_biosynth"/>
</dbReference>
<evidence type="ECO:0000259" key="15">
    <source>
        <dbReference type="Pfam" id="PF00117"/>
    </source>
</evidence>
<dbReference type="InterPro" id="IPR010139">
    <property type="entry name" value="Imidazole-glycPsynth_HisH"/>
</dbReference>
<comment type="function">
    <text evidence="10">IGPS catalyzes the conversion of PRFAR and glutamine to IGP, AICAR and glutamate. The HisF subunit catalyzes the cyclization activity that produces IGP and AICAR from PRFAR using the ammonia provided by the HisH subunit.</text>
</comment>
<dbReference type="Gene3D" id="3.20.20.70">
    <property type="entry name" value="Aldolase class I"/>
    <property type="match status" value="1"/>
</dbReference>
<name>F9UFX2_9GAMM</name>
<dbReference type="GO" id="GO:0005737">
    <property type="term" value="C:cytoplasm"/>
    <property type="evidence" value="ECO:0007669"/>
    <property type="project" value="UniProtKB-SubCell"/>
</dbReference>
<dbReference type="OrthoDB" id="9781903at2"/>
<dbReference type="SUPFAM" id="SSF52317">
    <property type="entry name" value="Class I glutamine amidotransferase-like"/>
    <property type="match status" value="1"/>
</dbReference>
<feature type="domain" description="Glutamine amidotransferase" evidence="15">
    <location>
        <begin position="4"/>
        <end position="198"/>
    </location>
</feature>
<proteinExistence type="inferred from homology"/>
<comment type="pathway">
    <text evidence="1 13">Amino-acid biosynthesis; L-histidine biosynthesis; L-histidine from 5-phospho-alpha-D-ribose 1-diphosphate: step 5/9.</text>
</comment>
<dbReference type="GO" id="GO:0000107">
    <property type="term" value="F:imidazoleglycerol-phosphate synthase activity"/>
    <property type="evidence" value="ECO:0007669"/>
    <property type="project" value="UniProtKB-UniRule"/>
</dbReference>
<evidence type="ECO:0000256" key="7">
    <source>
        <dbReference type="ARBA" id="ARBA00023102"/>
    </source>
</evidence>
<evidence type="ECO:0000256" key="5">
    <source>
        <dbReference type="ARBA" id="ARBA00022801"/>
    </source>
</evidence>
<keyword evidence="7 13" id="KW-0368">Histidine biosynthesis</keyword>
<keyword evidence="9" id="KW-0511">Multifunctional enzyme</keyword>
<keyword evidence="4 13" id="KW-0028">Amino-acid biosynthesis</keyword>
<dbReference type="PIRSF" id="PIRSF036936">
    <property type="entry name" value="IGPS_HisHF"/>
    <property type="match status" value="1"/>
</dbReference>
<dbReference type="RefSeq" id="WP_007194697.1">
    <property type="nucleotide sequence ID" value="NZ_AFWV01000013.1"/>
</dbReference>
<dbReference type="eggNOG" id="COG0107">
    <property type="taxonomic scope" value="Bacteria"/>
</dbReference>
<protein>
    <recommendedName>
        <fullName evidence="13">Imidazole glycerol phosphate synthase subunit HisH</fullName>
        <ecNumber evidence="13">4.3.2.10</ecNumber>
    </recommendedName>
    <alternativeName>
        <fullName evidence="13">IGP synthase glutaminase subunit</fullName>
        <ecNumber evidence="13">3.5.1.2</ecNumber>
    </alternativeName>
    <alternativeName>
        <fullName evidence="13">IGP synthase subunit HisH</fullName>
    </alternativeName>
    <alternativeName>
        <fullName evidence="13">ImGP synthase subunit HisH</fullName>
        <shortName evidence="13">IGPS subunit HisH</shortName>
    </alternativeName>
</protein>
<evidence type="ECO:0000256" key="3">
    <source>
        <dbReference type="ARBA" id="ARBA00011152"/>
    </source>
</evidence>
<dbReference type="Proteomes" id="UP000005459">
    <property type="component" value="Unassembled WGS sequence"/>
</dbReference>
<sequence length="529" mass="57785">MISLLDYGAGNVRSIRNAIHSLGFSLTEIEKPADILKAERLIFPGVGSFGAAMQRLHALGYLEPLREYLAAGRPYLGICIGLQALFEGSDESPGVPGLGIIPGRIRRFDAGALAVPHMGWNDVRVERDSPLFADYAGEKLYFVHSYYAEPTAENRDWQLAKTDYGRSFLSAVERGRISAVQFHPEKSASAGLRLLRRFLGGEDRPLPETTPSVDRSPTHLAKRIIACLDVRTNDAGDLVVTKGDQYDVREAGEVRNLGKPVALAQRYYEEGADEITFLNITAFRDFPLEDQPMLEILERTSERVFVPLTIGGGIRAFRDARGKDYSALDVADAYFRSGADKISIGSDAVEAVEGYRQRGAKDGSTAIEQIARVYGNQAVVISIDPRRVYVRTPEETPHYTVETAVPGPDGERYCWFQCTIKGGREGRDVDAVELARVCEILGAGEILLNSIDRDGTGAGFDLELIHAVRSAVGIPVIASSGAGCVEHFAEVFDATDVEAALAAGIFHRREVPIQAVKAYLLARGIEIRA</sequence>
<keyword evidence="5 13" id="KW-0378">Hydrolase</keyword>
<dbReference type="NCBIfam" id="TIGR00735">
    <property type="entry name" value="hisF"/>
    <property type="match status" value="1"/>
</dbReference>
<dbReference type="InterPro" id="IPR017926">
    <property type="entry name" value="GATASE"/>
</dbReference>
<keyword evidence="13" id="KW-0963">Cytoplasm</keyword>
<dbReference type="GO" id="GO:0016829">
    <property type="term" value="F:lyase activity"/>
    <property type="evidence" value="ECO:0007669"/>
    <property type="project" value="UniProtKB-KW"/>
</dbReference>
<comment type="catalytic activity">
    <reaction evidence="12 13">
        <text>L-glutamine + H2O = L-glutamate + NH4(+)</text>
        <dbReference type="Rhea" id="RHEA:15889"/>
        <dbReference type="ChEBI" id="CHEBI:15377"/>
        <dbReference type="ChEBI" id="CHEBI:28938"/>
        <dbReference type="ChEBI" id="CHEBI:29985"/>
        <dbReference type="ChEBI" id="CHEBI:58359"/>
        <dbReference type="EC" id="3.5.1.2"/>
    </reaction>
</comment>
<feature type="active site" evidence="13">
    <location>
        <position position="185"/>
    </location>
</feature>
<dbReference type="UniPathway" id="UPA00031">
    <property type="reaction ID" value="UER00010"/>
</dbReference>
<comment type="catalytic activity">
    <reaction evidence="11 13">
        <text>5-[(5-phospho-1-deoxy-D-ribulos-1-ylimino)methylamino]-1-(5-phospho-beta-D-ribosyl)imidazole-4-carboxamide + L-glutamine = D-erythro-1-(imidazol-4-yl)glycerol 3-phosphate + 5-amino-1-(5-phospho-beta-D-ribosyl)imidazole-4-carboxamide + L-glutamate + H(+)</text>
        <dbReference type="Rhea" id="RHEA:24793"/>
        <dbReference type="ChEBI" id="CHEBI:15378"/>
        <dbReference type="ChEBI" id="CHEBI:29985"/>
        <dbReference type="ChEBI" id="CHEBI:58278"/>
        <dbReference type="ChEBI" id="CHEBI:58359"/>
        <dbReference type="ChEBI" id="CHEBI:58475"/>
        <dbReference type="ChEBI" id="CHEBI:58525"/>
        <dbReference type="EC" id="4.3.2.10"/>
    </reaction>
</comment>
<comment type="function">
    <text evidence="13">IGPS catalyzes the conversion of PRFAR and glutamine to IGP, AICAR and glutamate. The HisH subunit catalyzes the hydrolysis of glutamine to glutamate and ammonia as part of the synthesis of IGP and AICAR. The resulting ammonia molecule is channeled to the active site of HisF.</text>
</comment>
<dbReference type="PROSITE" id="PS51273">
    <property type="entry name" value="GATASE_TYPE_1"/>
    <property type="match status" value="1"/>
</dbReference>
<dbReference type="InterPro" id="IPR011060">
    <property type="entry name" value="RibuloseP-bd_barrel"/>
</dbReference>
<dbReference type="InterPro" id="IPR050064">
    <property type="entry name" value="IGPS_HisA/HisF"/>
</dbReference>
<dbReference type="EC" id="3.5.1.2" evidence="13"/>